<organism evidence="3 4">
    <name type="scientific">Hortaea werneckii</name>
    <name type="common">Black yeast</name>
    <name type="synonym">Cladosporium werneckii</name>
    <dbReference type="NCBI Taxonomy" id="91943"/>
    <lineage>
        <taxon>Eukaryota</taxon>
        <taxon>Fungi</taxon>
        <taxon>Dikarya</taxon>
        <taxon>Ascomycota</taxon>
        <taxon>Pezizomycotina</taxon>
        <taxon>Dothideomycetes</taxon>
        <taxon>Dothideomycetidae</taxon>
        <taxon>Mycosphaerellales</taxon>
        <taxon>Teratosphaeriaceae</taxon>
        <taxon>Hortaea</taxon>
    </lineage>
</organism>
<feature type="region of interest" description="Disordered" evidence="1">
    <location>
        <begin position="766"/>
        <end position="881"/>
    </location>
</feature>
<gene>
    <name evidence="3" type="ORF">D0861_07629</name>
</gene>
<feature type="compositionally biased region" description="Gly residues" evidence="1">
    <location>
        <begin position="807"/>
        <end position="816"/>
    </location>
</feature>
<dbReference type="OrthoDB" id="5404940at2759"/>
<feature type="compositionally biased region" description="Pro residues" evidence="1">
    <location>
        <begin position="782"/>
        <end position="791"/>
    </location>
</feature>
<feature type="compositionally biased region" description="Basic and acidic residues" evidence="1">
    <location>
        <begin position="861"/>
        <end position="875"/>
    </location>
</feature>
<dbReference type="VEuPathDB" id="FungiDB:BTJ68_11156"/>
<evidence type="ECO:0000256" key="1">
    <source>
        <dbReference type="SAM" id="MobiDB-lite"/>
    </source>
</evidence>
<evidence type="ECO:0000313" key="3">
    <source>
        <dbReference type="EMBL" id="RMY83002.1"/>
    </source>
</evidence>
<feature type="compositionally biased region" description="Polar residues" evidence="1">
    <location>
        <begin position="284"/>
        <end position="296"/>
    </location>
</feature>
<evidence type="ECO:0000313" key="4">
    <source>
        <dbReference type="Proteomes" id="UP000268823"/>
    </source>
</evidence>
<feature type="transmembrane region" description="Helical" evidence="2">
    <location>
        <begin position="223"/>
        <end position="244"/>
    </location>
</feature>
<feature type="compositionally biased region" description="Polar residues" evidence="1">
    <location>
        <begin position="660"/>
        <end position="673"/>
    </location>
</feature>
<feature type="compositionally biased region" description="Polar residues" evidence="1">
    <location>
        <begin position="842"/>
        <end position="859"/>
    </location>
</feature>
<feature type="region of interest" description="Disordered" evidence="1">
    <location>
        <begin position="402"/>
        <end position="492"/>
    </location>
</feature>
<keyword evidence="2" id="KW-0812">Transmembrane</keyword>
<sequence>MGGSDMPYLYTPTTHRHSYATDYNYPDSGFNPKAVTQASYARLSQQSTNTSPPKKREGPLINFNEHPDSYVVYSGDRPEFKPVHRGAKRWIVGVRWFQFGLRIVTEIMALGLLVCAVCLTDVKGAAKYLIRIPQAWDAVIGIYAIYHLGRPAKSRLPGSAASYSIFAAIMDTSLIPLYVYIVYATNANRQLPVEQKTASGNVLPGDWRWNSYFDNEVKETTDLLLLVTFCGAVALAGLHLVALGPDIYLAIMFKKISGLPPDMNPLEDNLTGFKRTRGHKAKNSEWTLNSNGSTLNADGDRPEMSEDQAARKKALAHLSGSSLDVGPYSQHHQNATMETLLPPYPHQEDGMPFGHSRNGSKTSLAYSPHNPESARWSRHQYDGHQSFYQDAVENKRRSRYEVLPNGQLAVRTRGAASRSPSPTKKPWNETPTTPTGKENRNSFLDKFEIPENIASSPEINGEKREEPSSPRPESFRTCSPGRVGSPGNSAPNFSLVQREQKERLLDDNWYVLDQADDDNNGRQAEEDHYAGDLAARPPSRQRTPALFYSGTFDHGPSHQRRDGYSPVIGGDASLERHDSFEPVDVVGQAEVEATMRPKPLGMHPPTPPIPDPEDNPYAPASYQPHSASRGLYAVNPDESESAGAAPDATERQADVERSLTAKSAATQSSSIYSESAPALQHHPSFRHPTQLSPHQQHLGTSSSSSSSAYAREMDPHGVPKGKTYGDLAAAMRGVRKSPPSTHIQTPVSAHGYPVGFAPPAYGGPVGMRAGGKVVGGGLRSASPPPPPPPAKSPQRKSGNYAASPGVPRGGGGGGGRVVSRSGADIADQPHFAANGGEASMYGRQSQLSSAAGANVWTTTTRRRDVSGKVAEEGRGGGDAGYRYGYGGGGWFR</sequence>
<dbReference type="AlphaFoldDB" id="A0A3M7F2G5"/>
<accession>A0A3M7F2G5</accession>
<feature type="region of interest" description="Disordered" evidence="1">
    <location>
        <begin position="595"/>
        <end position="746"/>
    </location>
</feature>
<dbReference type="EMBL" id="QWIR01000194">
    <property type="protein sequence ID" value="RMY83002.1"/>
    <property type="molecule type" value="Genomic_DNA"/>
</dbReference>
<feature type="region of interest" description="Disordered" evidence="1">
    <location>
        <begin position="529"/>
        <end position="564"/>
    </location>
</feature>
<feature type="transmembrane region" description="Helical" evidence="2">
    <location>
        <begin position="160"/>
        <end position="183"/>
    </location>
</feature>
<feature type="compositionally biased region" description="Basic and acidic residues" evidence="1">
    <location>
        <begin position="648"/>
        <end position="659"/>
    </location>
</feature>
<keyword evidence="2" id="KW-0472">Membrane</keyword>
<feature type="compositionally biased region" description="Gly residues" evidence="1">
    <location>
        <begin position="766"/>
        <end position="778"/>
    </location>
</feature>
<reference evidence="3 4" key="1">
    <citation type="journal article" date="2018" name="BMC Genomics">
        <title>Genomic evidence for intraspecific hybridization in a clonal and extremely halotolerant yeast.</title>
        <authorList>
            <person name="Gostincar C."/>
            <person name="Stajich J.E."/>
            <person name="Zupancic J."/>
            <person name="Zalar P."/>
            <person name="Gunde-Cimerman N."/>
        </authorList>
    </citation>
    <scope>NUCLEOTIDE SEQUENCE [LARGE SCALE GENOMIC DNA]</scope>
    <source>
        <strain evidence="3 4">EXF-2788</strain>
    </source>
</reference>
<evidence type="ECO:0000256" key="2">
    <source>
        <dbReference type="SAM" id="Phobius"/>
    </source>
</evidence>
<feature type="compositionally biased region" description="Basic and acidic residues" evidence="1">
    <location>
        <begin position="437"/>
        <end position="449"/>
    </location>
</feature>
<proteinExistence type="predicted"/>
<name>A0A3M7F2G5_HORWE</name>
<feature type="region of interest" description="Disordered" evidence="1">
    <location>
        <begin position="349"/>
        <end position="378"/>
    </location>
</feature>
<feature type="region of interest" description="Disordered" evidence="1">
    <location>
        <begin position="284"/>
        <end position="316"/>
    </location>
</feature>
<comment type="caution">
    <text evidence="3">The sequence shown here is derived from an EMBL/GenBank/DDBJ whole genome shotgun (WGS) entry which is preliminary data.</text>
</comment>
<feature type="compositionally biased region" description="Polar residues" evidence="1">
    <location>
        <begin position="687"/>
        <end position="700"/>
    </location>
</feature>
<protein>
    <submittedName>
        <fullName evidence="3">Uncharacterized protein</fullName>
    </submittedName>
</protein>
<feature type="compositionally biased region" description="Basic and acidic residues" evidence="1">
    <location>
        <begin position="298"/>
        <end position="310"/>
    </location>
</feature>
<dbReference type="Proteomes" id="UP000268823">
    <property type="component" value="Unassembled WGS sequence"/>
</dbReference>
<keyword evidence="2" id="KW-1133">Transmembrane helix</keyword>